<dbReference type="Proteomes" id="UP000254848">
    <property type="component" value="Unassembled WGS sequence"/>
</dbReference>
<dbReference type="EMBL" id="QRAP01000010">
    <property type="protein sequence ID" value="RDK86767.1"/>
    <property type="molecule type" value="Genomic_DNA"/>
</dbReference>
<dbReference type="PIRSF" id="PIRSF029745">
    <property type="entry name" value="FhaC"/>
    <property type="match status" value="1"/>
</dbReference>
<comment type="caution">
    <text evidence="8">The sequence shown here is derived from an EMBL/GenBank/DDBJ whole genome shotgun (WGS) entry which is preliminary data.</text>
</comment>
<dbReference type="Gene3D" id="2.40.160.50">
    <property type="entry name" value="membrane protein fhac: a member of the omp85/tpsb transporter family"/>
    <property type="match status" value="1"/>
</dbReference>
<dbReference type="InterPro" id="IPR051544">
    <property type="entry name" value="TPS_OM_transporter"/>
</dbReference>
<feature type="domain" description="Haemolysin activator HlyB C-terminal" evidence="5">
    <location>
        <begin position="209"/>
        <end position="517"/>
    </location>
</feature>
<keyword evidence="3" id="KW-0998">Cell outer membrane</keyword>
<dbReference type="InterPro" id="IPR005565">
    <property type="entry name" value="Hemolysn_activator_HlyB_C"/>
</dbReference>
<evidence type="ECO:0000256" key="2">
    <source>
        <dbReference type="ARBA" id="ARBA00022692"/>
    </source>
</evidence>
<feature type="domain" description="Polypeptide-transport-associated ShlB-type" evidence="6">
    <location>
        <begin position="73"/>
        <end position="149"/>
    </location>
</feature>
<feature type="chain" id="PRO_5017042224" evidence="4">
    <location>
        <begin position="21"/>
        <end position="553"/>
    </location>
</feature>
<dbReference type="InterPro" id="IPR027282">
    <property type="entry name" value="TPS"/>
</dbReference>
<feature type="domain" description="ShlB POTRA" evidence="7">
    <location>
        <begin position="151"/>
        <end position="204"/>
    </location>
</feature>
<gene>
    <name evidence="8" type="ORF">C8D90_11041</name>
</gene>
<evidence type="ECO:0000313" key="9">
    <source>
        <dbReference type="Proteomes" id="UP000254848"/>
    </source>
</evidence>
<reference evidence="8 9" key="1">
    <citation type="submission" date="2018-07" db="EMBL/GenBank/DDBJ databases">
        <title>Genomic Encyclopedia of Type Strains, Phase IV (KMG-IV): sequencing the most valuable type-strain genomes for metagenomic binning, comparative biology and taxonomic classification.</title>
        <authorList>
            <person name="Goeker M."/>
        </authorList>
    </citation>
    <scope>NUCLEOTIDE SEQUENCE [LARGE SCALE GENOMIC DNA]</scope>
    <source>
        <strain evidence="8 9">DSM 103736</strain>
    </source>
</reference>
<dbReference type="Gene3D" id="3.10.20.310">
    <property type="entry name" value="membrane protein fhac"/>
    <property type="match status" value="1"/>
</dbReference>
<dbReference type="OrthoDB" id="290122at2"/>
<dbReference type="PANTHER" id="PTHR34597:SF3">
    <property type="entry name" value="OUTER MEMBRANE TRANSPORTER CDIB"/>
    <property type="match status" value="1"/>
</dbReference>
<keyword evidence="2" id="KW-0812">Transmembrane</keyword>
<dbReference type="PANTHER" id="PTHR34597">
    <property type="entry name" value="SLR1661 PROTEIN"/>
    <property type="match status" value="1"/>
</dbReference>
<dbReference type="GO" id="GO:0046819">
    <property type="term" value="P:protein secretion by the type V secretion system"/>
    <property type="evidence" value="ECO:0007669"/>
    <property type="project" value="TreeGrafter"/>
</dbReference>
<evidence type="ECO:0000259" key="5">
    <source>
        <dbReference type="Pfam" id="PF03865"/>
    </source>
</evidence>
<evidence type="ECO:0000256" key="3">
    <source>
        <dbReference type="ARBA" id="ARBA00023237"/>
    </source>
</evidence>
<proteinExistence type="predicted"/>
<keyword evidence="1" id="KW-1134">Transmembrane beta strand</keyword>
<dbReference type="InterPro" id="IPR035251">
    <property type="entry name" value="ShlB_POTRA"/>
</dbReference>
<evidence type="ECO:0000259" key="7">
    <source>
        <dbReference type="Pfam" id="PF17287"/>
    </source>
</evidence>
<keyword evidence="1" id="KW-0472">Membrane</keyword>
<dbReference type="Pfam" id="PF03865">
    <property type="entry name" value="ShlB"/>
    <property type="match status" value="1"/>
</dbReference>
<accession>A0A370QEH4</accession>
<evidence type="ECO:0000259" key="6">
    <source>
        <dbReference type="Pfam" id="PF08479"/>
    </source>
</evidence>
<evidence type="ECO:0000256" key="1">
    <source>
        <dbReference type="ARBA" id="ARBA00022452"/>
    </source>
</evidence>
<keyword evidence="4" id="KW-0732">Signal</keyword>
<feature type="signal peptide" evidence="4">
    <location>
        <begin position="1"/>
        <end position="20"/>
    </location>
</feature>
<dbReference type="Pfam" id="PF08479">
    <property type="entry name" value="POTRA_2"/>
    <property type="match status" value="1"/>
</dbReference>
<organism evidence="8 9">
    <name type="scientific">Enterobacillus tribolii</name>
    <dbReference type="NCBI Taxonomy" id="1487935"/>
    <lineage>
        <taxon>Bacteria</taxon>
        <taxon>Pseudomonadati</taxon>
        <taxon>Pseudomonadota</taxon>
        <taxon>Gammaproteobacteria</taxon>
        <taxon>Enterobacterales</taxon>
        <taxon>Hafniaceae</taxon>
        <taxon>Enterobacillus</taxon>
    </lineage>
</organism>
<dbReference type="AlphaFoldDB" id="A0A370QEH4"/>
<dbReference type="GO" id="GO:0008320">
    <property type="term" value="F:protein transmembrane transporter activity"/>
    <property type="evidence" value="ECO:0007669"/>
    <property type="project" value="TreeGrafter"/>
</dbReference>
<keyword evidence="9" id="KW-1185">Reference proteome</keyword>
<sequence length="553" mass="61950">MQLRFPAPLLLIFLAPVALGAENSQLMERQSTHQQEQEKARYNQLETQGKDVRASGAELQSSTIKFPAEASCFDIHQVVLEKDDKIPHWIPLHKLTTQAEGRCIGIEGIRTLVTAVQNKLIGHGYITTRVGVPRQDLNQGVLTLTVVSGVIGNITLSEDSDKYVNLYSTFPGHKGDILDLRAIEQGLENIQRIPGADANVMLRPGEEDGETNIEITRVQPSFWRVGGWFDDAGSKYTGRYQSGVALYLDNPASLNDLFYVSAGRDLHFQDWRNSKNGSVYYSVPYGFWSLDMYASRSEYLQRISGIWTDFQYRGKSKNLSLKLNRLLYRNANQKTTASVQLLNNQSNYYLNDTEIQLQKREVTHFITRLNHRRYIGRSIVDAMVGYQRNTSWFGAKQQAGTSSQNRIVSLDVSATIPFTLLGQSMSYQPRYQQQYTPDRLATQDQFSIGNRWTVRGFDGETNLSANKGYYLRNDINLNLPKLKQQAYVGVDYGKVSGGGNSGFATGHLAGGVIGVRGLLGPISYDAFAGVPLSKPDNFNTSSVSLGFTLQWQF</sequence>
<protein>
    <submittedName>
        <fullName evidence="8">Hemolysin activation/secretion protein</fullName>
    </submittedName>
</protein>
<dbReference type="InterPro" id="IPR013686">
    <property type="entry name" value="Polypept-transport_assoc_ShlB"/>
</dbReference>
<name>A0A370QEH4_9GAMM</name>
<evidence type="ECO:0000313" key="8">
    <source>
        <dbReference type="EMBL" id="RDK86767.1"/>
    </source>
</evidence>
<evidence type="ECO:0000256" key="4">
    <source>
        <dbReference type="SAM" id="SignalP"/>
    </source>
</evidence>
<dbReference type="GO" id="GO:0098046">
    <property type="term" value="C:type V protein secretion system complex"/>
    <property type="evidence" value="ECO:0007669"/>
    <property type="project" value="TreeGrafter"/>
</dbReference>
<dbReference type="Pfam" id="PF17287">
    <property type="entry name" value="POTRA_3"/>
    <property type="match status" value="1"/>
</dbReference>